<protein>
    <recommendedName>
        <fullName evidence="2">Right handed beta helix domain-containing protein</fullName>
    </recommendedName>
</protein>
<dbReference type="EMBL" id="LAZR01042417">
    <property type="protein sequence ID" value="KKL09584.1"/>
    <property type="molecule type" value="Genomic_DNA"/>
</dbReference>
<feature type="non-terminal residue" evidence="1">
    <location>
        <position position="1"/>
    </location>
</feature>
<proteinExistence type="predicted"/>
<dbReference type="SUPFAM" id="SSF51126">
    <property type="entry name" value="Pectin lyase-like"/>
    <property type="match status" value="1"/>
</dbReference>
<sequence length="369" mass="39106">VITVSSGCTPAAVARAWWRINKGEEMTTFPDMVYQLGGVPAGMSRLRDLWNKDNIYFVDGYAGSASNSGLRPDRALALPSQAISKCSAGASIYIRPIGVNYDQSSTSNYQFYTDDIVIPYGKSGIALIGAGEPTPMWYGGVAIRPSTVTDSLIKVRSNSNVIENMNLTLNGGTADQSVADGPQSIIELHRDGSVSRCYGNTIRGNRFAEDKSSPETSGFSGAVGAGTAQYLIVEDNIFEACLGGVTVVAHAGDAKNTYIRRNTFSGLCASRDCDVMISINSVGSNAILVADNMFVDGVPVHSGGNSLNFIQFVYQTAGTGLLANNYFATDVAEAAEDGADVVTSDTFFYAGLYYEGQATTAPYGLMTND</sequence>
<reference evidence="1" key="1">
    <citation type="journal article" date="2015" name="Nature">
        <title>Complex archaea that bridge the gap between prokaryotes and eukaryotes.</title>
        <authorList>
            <person name="Spang A."/>
            <person name="Saw J.H."/>
            <person name="Jorgensen S.L."/>
            <person name="Zaremba-Niedzwiedzka K."/>
            <person name="Martijn J."/>
            <person name="Lind A.E."/>
            <person name="van Eijk R."/>
            <person name="Schleper C."/>
            <person name="Guy L."/>
            <person name="Ettema T.J."/>
        </authorList>
    </citation>
    <scope>NUCLEOTIDE SEQUENCE</scope>
</reference>
<organism evidence="1">
    <name type="scientific">marine sediment metagenome</name>
    <dbReference type="NCBI Taxonomy" id="412755"/>
    <lineage>
        <taxon>unclassified sequences</taxon>
        <taxon>metagenomes</taxon>
        <taxon>ecological metagenomes</taxon>
    </lineage>
</organism>
<gene>
    <name evidence="1" type="ORF">LCGC14_2564410</name>
</gene>
<evidence type="ECO:0000313" key="1">
    <source>
        <dbReference type="EMBL" id="KKL09584.1"/>
    </source>
</evidence>
<evidence type="ECO:0008006" key="2">
    <source>
        <dbReference type="Google" id="ProtNLM"/>
    </source>
</evidence>
<dbReference type="AlphaFoldDB" id="A0A0F9AJ01"/>
<dbReference type="InterPro" id="IPR011050">
    <property type="entry name" value="Pectin_lyase_fold/virulence"/>
</dbReference>
<comment type="caution">
    <text evidence="1">The sequence shown here is derived from an EMBL/GenBank/DDBJ whole genome shotgun (WGS) entry which is preliminary data.</text>
</comment>
<accession>A0A0F9AJ01</accession>
<name>A0A0F9AJ01_9ZZZZ</name>